<feature type="region of interest" description="Disordered" evidence="1">
    <location>
        <begin position="1"/>
        <end position="77"/>
    </location>
</feature>
<dbReference type="EMBL" id="JACEIK010002318">
    <property type="protein sequence ID" value="MCD9560413.1"/>
    <property type="molecule type" value="Genomic_DNA"/>
</dbReference>
<dbReference type="Proteomes" id="UP000823775">
    <property type="component" value="Unassembled WGS sequence"/>
</dbReference>
<feature type="compositionally biased region" description="Basic and acidic residues" evidence="1">
    <location>
        <begin position="10"/>
        <end position="36"/>
    </location>
</feature>
<name>A0ABS8UNH8_DATST</name>
<keyword evidence="3" id="KW-1185">Reference proteome</keyword>
<proteinExistence type="predicted"/>
<organism evidence="2 3">
    <name type="scientific">Datura stramonium</name>
    <name type="common">Jimsonweed</name>
    <name type="synonym">Common thornapple</name>
    <dbReference type="NCBI Taxonomy" id="4076"/>
    <lineage>
        <taxon>Eukaryota</taxon>
        <taxon>Viridiplantae</taxon>
        <taxon>Streptophyta</taxon>
        <taxon>Embryophyta</taxon>
        <taxon>Tracheophyta</taxon>
        <taxon>Spermatophyta</taxon>
        <taxon>Magnoliopsida</taxon>
        <taxon>eudicotyledons</taxon>
        <taxon>Gunneridae</taxon>
        <taxon>Pentapetalae</taxon>
        <taxon>asterids</taxon>
        <taxon>lamiids</taxon>
        <taxon>Solanales</taxon>
        <taxon>Solanaceae</taxon>
        <taxon>Solanoideae</taxon>
        <taxon>Datureae</taxon>
        <taxon>Datura</taxon>
    </lineage>
</organism>
<gene>
    <name evidence="2" type="ORF">HAX54_019088</name>
</gene>
<comment type="caution">
    <text evidence="2">The sequence shown here is derived from an EMBL/GenBank/DDBJ whole genome shotgun (WGS) entry which is preliminary data.</text>
</comment>
<protein>
    <submittedName>
        <fullName evidence="2">Uncharacterized protein</fullName>
    </submittedName>
</protein>
<evidence type="ECO:0000256" key="1">
    <source>
        <dbReference type="SAM" id="MobiDB-lite"/>
    </source>
</evidence>
<evidence type="ECO:0000313" key="2">
    <source>
        <dbReference type="EMBL" id="MCD9560413.1"/>
    </source>
</evidence>
<evidence type="ECO:0000313" key="3">
    <source>
        <dbReference type="Proteomes" id="UP000823775"/>
    </source>
</evidence>
<sequence length="137" mass="15484">MANAKRKRRISETTREMSPKERSPSQARRDRAREDPSFTPSAKDLPTREAEGKGDRNRSLQFRKDYEEQKKGVNHRDGCCLCGDSSHMCRNFPKLGRLGAMTLPTSNRSRVAVHGPNRDEGTRSLGRKDKALGCLII</sequence>
<feature type="compositionally biased region" description="Basic and acidic residues" evidence="1">
    <location>
        <begin position="45"/>
        <end position="77"/>
    </location>
</feature>
<accession>A0ABS8UNH8</accession>
<reference evidence="2 3" key="1">
    <citation type="journal article" date="2021" name="BMC Genomics">
        <title>Datura genome reveals duplications of psychoactive alkaloid biosynthetic genes and high mutation rate following tissue culture.</title>
        <authorList>
            <person name="Rajewski A."/>
            <person name="Carter-House D."/>
            <person name="Stajich J."/>
            <person name="Litt A."/>
        </authorList>
    </citation>
    <scope>NUCLEOTIDE SEQUENCE [LARGE SCALE GENOMIC DNA]</scope>
    <source>
        <strain evidence="2">AR-01</strain>
    </source>
</reference>